<reference evidence="8 9" key="1">
    <citation type="submission" date="2016-10" db="EMBL/GenBank/DDBJ databases">
        <authorList>
            <person name="de Groot N.N."/>
        </authorList>
    </citation>
    <scope>NUCLEOTIDE SEQUENCE [LARGE SCALE GENOMIC DNA]</scope>
    <source>
        <strain evidence="8 9">DSM 7343</strain>
    </source>
</reference>
<evidence type="ECO:0000256" key="4">
    <source>
        <dbReference type="ARBA" id="ARBA00022989"/>
    </source>
</evidence>
<dbReference type="GO" id="GO:0005886">
    <property type="term" value="C:plasma membrane"/>
    <property type="evidence" value="ECO:0007669"/>
    <property type="project" value="UniProtKB-SubCell"/>
</dbReference>
<dbReference type="InterPro" id="IPR032816">
    <property type="entry name" value="VTT_dom"/>
</dbReference>
<feature type="transmembrane region" description="Helical" evidence="6">
    <location>
        <begin position="137"/>
        <end position="158"/>
    </location>
</feature>
<dbReference type="InterPro" id="IPR015414">
    <property type="entry name" value="TMEM64"/>
</dbReference>
<dbReference type="PANTHER" id="PTHR12677">
    <property type="entry name" value="GOLGI APPARATUS MEMBRANE PROTEIN TVP38-RELATED"/>
    <property type="match status" value="1"/>
</dbReference>
<feature type="transmembrane region" description="Helical" evidence="6">
    <location>
        <begin position="197"/>
        <end position="216"/>
    </location>
</feature>
<comment type="subcellular location">
    <subcellularLocation>
        <location evidence="1 6">Cell membrane</location>
        <topology evidence="1 6">Multi-pass membrane protein</topology>
    </subcellularLocation>
</comment>
<evidence type="ECO:0000313" key="9">
    <source>
        <dbReference type="Proteomes" id="UP000199409"/>
    </source>
</evidence>
<accession>A0A1H4E3M5</accession>
<keyword evidence="3 6" id="KW-0812">Transmembrane</keyword>
<feature type="transmembrane region" description="Helical" evidence="6">
    <location>
        <begin position="84"/>
        <end position="105"/>
    </location>
</feature>
<feature type="transmembrane region" description="Helical" evidence="6">
    <location>
        <begin position="6"/>
        <end position="30"/>
    </location>
</feature>
<evidence type="ECO:0000256" key="2">
    <source>
        <dbReference type="ARBA" id="ARBA00022475"/>
    </source>
</evidence>
<dbReference type="Pfam" id="PF09335">
    <property type="entry name" value="VTT_dom"/>
    <property type="match status" value="1"/>
</dbReference>
<gene>
    <name evidence="8" type="ORF">SAMN05660420_03212</name>
</gene>
<name>A0A1H4E3M5_9BACT</name>
<keyword evidence="2 6" id="KW-1003">Cell membrane</keyword>
<keyword evidence="4 6" id="KW-1133">Transmembrane helix</keyword>
<dbReference type="AlphaFoldDB" id="A0A1H4E3M5"/>
<comment type="similarity">
    <text evidence="6">Belongs to the TVP38/TMEM64 family.</text>
</comment>
<dbReference type="Proteomes" id="UP000199409">
    <property type="component" value="Unassembled WGS sequence"/>
</dbReference>
<dbReference type="OrthoDB" id="9779114at2"/>
<evidence type="ECO:0000256" key="5">
    <source>
        <dbReference type="ARBA" id="ARBA00023136"/>
    </source>
</evidence>
<dbReference type="PANTHER" id="PTHR12677:SF59">
    <property type="entry name" value="GOLGI APPARATUS MEMBRANE PROTEIN TVP38-RELATED"/>
    <property type="match status" value="1"/>
</dbReference>
<feature type="domain" description="VTT" evidence="7">
    <location>
        <begin position="73"/>
        <end position="186"/>
    </location>
</feature>
<organism evidence="8 9">
    <name type="scientific">Desulfuromusa kysingii</name>
    <dbReference type="NCBI Taxonomy" id="37625"/>
    <lineage>
        <taxon>Bacteria</taxon>
        <taxon>Pseudomonadati</taxon>
        <taxon>Thermodesulfobacteriota</taxon>
        <taxon>Desulfuromonadia</taxon>
        <taxon>Desulfuromonadales</taxon>
        <taxon>Geopsychrobacteraceae</taxon>
        <taxon>Desulfuromusa</taxon>
    </lineage>
</organism>
<protein>
    <recommendedName>
        <fullName evidence="6">TVP38/TMEM64 family membrane protein</fullName>
    </recommendedName>
</protein>
<keyword evidence="9" id="KW-1185">Reference proteome</keyword>
<evidence type="ECO:0000256" key="1">
    <source>
        <dbReference type="ARBA" id="ARBA00004651"/>
    </source>
</evidence>
<evidence type="ECO:0000256" key="6">
    <source>
        <dbReference type="RuleBase" id="RU366058"/>
    </source>
</evidence>
<feature type="transmembrane region" description="Helical" evidence="6">
    <location>
        <begin position="51"/>
        <end position="78"/>
    </location>
</feature>
<keyword evidence="5 6" id="KW-0472">Membrane</keyword>
<dbReference type="STRING" id="37625.SAMN05660420_03212"/>
<sequence length="237" mass="27101">MKQLYAKILILVGLFLLIGSFFVFDLHQYLTFDYLKTRHIIYKQYYEQNPTLTLLGYSLAYLILTALSIPCLSVMILIGGALFGFPLALLIVSFADVFGSTLAFLSSRSLLGKYLQNRYPSRLRAVNHGFSREGGFYLFYLRMIPLFPCFLINLLMGLTKMRVATFYWVTQIGKFPHNALYVNAGTQLSKMDSFSGAFSPSIIVSFLLIGFFPLLMKVGLRWVKMRKTVYLPQKINL</sequence>
<dbReference type="RefSeq" id="WP_092350707.1">
    <property type="nucleotide sequence ID" value="NZ_FNQN01000013.1"/>
</dbReference>
<evidence type="ECO:0000259" key="7">
    <source>
        <dbReference type="Pfam" id="PF09335"/>
    </source>
</evidence>
<dbReference type="EMBL" id="FNQN01000013">
    <property type="protein sequence ID" value="SEA79664.1"/>
    <property type="molecule type" value="Genomic_DNA"/>
</dbReference>
<proteinExistence type="inferred from homology"/>
<evidence type="ECO:0000256" key="3">
    <source>
        <dbReference type="ARBA" id="ARBA00022692"/>
    </source>
</evidence>
<evidence type="ECO:0000313" key="8">
    <source>
        <dbReference type="EMBL" id="SEA79664.1"/>
    </source>
</evidence>